<feature type="binding site" evidence="7">
    <location>
        <position position="262"/>
    </location>
    <ligand>
        <name>Mg(2+)</name>
        <dbReference type="ChEBI" id="CHEBI:18420"/>
        <label>1</label>
    </ligand>
</feature>
<feature type="active site" description="Proton acceptor" evidence="6">
    <location>
        <position position="262"/>
    </location>
</feature>
<evidence type="ECO:0000256" key="4">
    <source>
        <dbReference type="ARBA" id="ARBA00022801"/>
    </source>
</evidence>
<protein>
    <submittedName>
        <fullName evidence="10">Exodeoxyribonuclease-3</fullName>
        <ecNumber evidence="10">3.1.11.2</ecNumber>
    </submittedName>
</protein>
<dbReference type="GO" id="GO:0008311">
    <property type="term" value="F:double-stranded DNA 3'-5' DNA exonuclease activity"/>
    <property type="evidence" value="ECO:0007669"/>
    <property type="project" value="UniProtKB-EC"/>
</dbReference>
<gene>
    <name evidence="10" type="ORF">HDF16_004914</name>
</gene>
<dbReference type="GO" id="GO:0006281">
    <property type="term" value="P:DNA repair"/>
    <property type="evidence" value="ECO:0007669"/>
    <property type="project" value="InterPro"/>
</dbReference>
<dbReference type="Proteomes" id="UP000540989">
    <property type="component" value="Unassembled WGS sequence"/>
</dbReference>
<feature type="site" description="Interaction with DNA substrate" evidence="8">
    <location>
        <position position="262"/>
    </location>
</feature>
<dbReference type="Gene3D" id="3.60.10.10">
    <property type="entry name" value="Endonuclease/exonuclease/phosphatase"/>
    <property type="match status" value="1"/>
</dbReference>
<dbReference type="Pfam" id="PF03372">
    <property type="entry name" value="Exo_endo_phos"/>
    <property type="match status" value="1"/>
</dbReference>
<evidence type="ECO:0000256" key="6">
    <source>
        <dbReference type="PIRSR" id="PIRSR604808-1"/>
    </source>
</evidence>
<comment type="similarity">
    <text evidence="2">Belongs to the DNA repair enzymes AP/ExoA family.</text>
</comment>
<dbReference type="InterPro" id="IPR036691">
    <property type="entry name" value="Endo/exonu/phosph_ase_sf"/>
</dbReference>
<evidence type="ECO:0000259" key="9">
    <source>
        <dbReference type="Pfam" id="PF03372"/>
    </source>
</evidence>
<evidence type="ECO:0000256" key="2">
    <source>
        <dbReference type="ARBA" id="ARBA00007092"/>
    </source>
</evidence>
<feature type="active site" evidence="6">
    <location>
        <position position="120"/>
    </location>
</feature>
<comment type="caution">
    <text evidence="10">The sequence shown here is derived from an EMBL/GenBank/DDBJ whole genome shotgun (WGS) entry which is preliminary data.</text>
</comment>
<feature type="binding site" evidence="7">
    <location>
        <position position="51"/>
    </location>
    <ligand>
        <name>Mg(2+)</name>
        <dbReference type="ChEBI" id="CHEBI:18420"/>
        <label>1</label>
    </ligand>
</feature>
<dbReference type="AlphaFoldDB" id="A0A7W7ZI55"/>
<feature type="domain" description="Endonuclease/exonuclease/phosphatase" evidence="9">
    <location>
        <begin position="21"/>
        <end position="262"/>
    </location>
</feature>
<dbReference type="InterPro" id="IPR005135">
    <property type="entry name" value="Endo/exonuclease/phosphatase"/>
</dbReference>
<dbReference type="RefSeq" id="WP_221313063.1">
    <property type="nucleotide sequence ID" value="NZ_JACHIP010000010.1"/>
</dbReference>
<dbReference type="CDD" id="cd09086">
    <property type="entry name" value="ExoIII-like_AP-endo"/>
    <property type="match status" value="1"/>
</dbReference>
<dbReference type="GO" id="GO:0003677">
    <property type="term" value="F:DNA binding"/>
    <property type="evidence" value="ECO:0007669"/>
    <property type="project" value="InterPro"/>
</dbReference>
<keyword evidence="5 7" id="KW-0460">Magnesium</keyword>
<evidence type="ECO:0000313" key="10">
    <source>
        <dbReference type="EMBL" id="MBB5060178.1"/>
    </source>
</evidence>
<reference evidence="10 11" key="1">
    <citation type="submission" date="2020-08" db="EMBL/GenBank/DDBJ databases">
        <title>Genomic Encyclopedia of Type Strains, Phase IV (KMG-V): Genome sequencing to study the core and pangenomes of soil and plant-associated prokaryotes.</title>
        <authorList>
            <person name="Whitman W."/>
        </authorList>
    </citation>
    <scope>NUCLEOTIDE SEQUENCE [LARGE SCALE GENOMIC DNA]</scope>
    <source>
        <strain evidence="10 11">M8UP14</strain>
    </source>
</reference>
<dbReference type="InterPro" id="IPR020848">
    <property type="entry name" value="AP_endonuclease_F1_CS"/>
</dbReference>
<dbReference type="EC" id="3.1.11.2" evidence="10"/>
<accession>A0A7W7ZI55</accession>
<name>A0A7W7ZI55_9BACT</name>
<evidence type="ECO:0000313" key="11">
    <source>
        <dbReference type="Proteomes" id="UP000540989"/>
    </source>
</evidence>
<feature type="binding site" evidence="7">
    <location>
        <position position="261"/>
    </location>
    <ligand>
        <name>Mg(2+)</name>
        <dbReference type="ChEBI" id="CHEBI:18420"/>
        <label>1</label>
    </ligand>
</feature>
<dbReference type="PANTHER" id="PTHR43250:SF2">
    <property type="entry name" value="EXODEOXYRIBONUCLEASE III"/>
    <property type="match status" value="1"/>
</dbReference>
<evidence type="ECO:0000256" key="7">
    <source>
        <dbReference type="PIRSR" id="PIRSR604808-2"/>
    </source>
</evidence>
<organism evidence="10 11">
    <name type="scientific">Granulicella aggregans</name>
    <dbReference type="NCBI Taxonomy" id="474949"/>
    <lineage>
        <taxon>Bacteria</taxon>
        <taxon>Pseudomonadati</taxon>
        <taxon>Acidobacteriota</taxon>
        <taxon>Terriglobia</taxon>
        <taxon>Terriglobales</taxon>
        <taxon>Acidobacteriaceae</taxon>
        <taxon>Granulicella</taxon>
    </lineage>
</organism>
<dbReference type="PANTHER" id="PTHR43250">
    <property type="entry name" value="EXODEOXYRIBONUCLEASE III"/>
    <property type="match status" value="1"/>
</dbReference>
<keyword evidence="7" id="KW-0464">Manganese</keyword>
<evidence type="ECO:0000256" key="5">
    <source>
        <dbReference type="ARBA" id="ARBA00022842"/>
    </source>
</evidence>
<dbReference type="InterPro" id="IPR004808">
    <property type="entry name" value="AP_endonuc_1"/>
</dbReference>
<feature type="binding site" evidence="7">
    <location>
        <position position="161"/>
    </location>
    <ligand>
        <name>Mg(2+)</name>
        <dbReference type="ChEBI" id="CHEBI:18420"/>
        <label>1</label>
    </ligand>
</feature>
<feature type="site" description="Important for catalytic activity" evidence="8">
    <location>
        <position position="232"/>
    </location>
</feature>
<dbReference type="EMBL" id="JACHIP010000010">
    <property type="protein sequence ID" value="MBB5060178.1"/>
    <property type="molecule type" value="Genomic_DNA"/>
</dbReference>
<dbReference type="PROSITE" id="PS00728">
    <property type="entry name" value="AP_NUCLEASE_F1_3"/>
    <property type="match status" value="1"/>
</dbReference>
<sequence>MRSLLGTSTATQEKGATIVIASWNVNSIRARLEHVTTWLKSRSPDVLLLQELKGTEFPSEVFKSLGYESVAVTQKAYNGVAILSRLPIEHVSNVLSGDESDTHARYLEVIISGARIVDIYLPNGNPIGTEKFDYKLAWMERLITKMSQWKADGVPTVIGGDFNVIPEDIDCHKPASWLHDALFQPEPRALYRAMLTLGYTDAFRSLHSEGGQFTFWDYFRQAFQNNRGIRIDHFLVSPSLQLGVAACEIDKGPRALSKPSDHTPIVLTLR</sequence>
<keyword evidence="3 7" id="KW-0479">Metal-binding</keyword>
<keyword evidence="4 10" id="KW-0378">Hydrolase</keyword>
<feature type="site" description="Transition state stabilizer" evidence="8">
    <location>
        <position position="163"/>
    </location>
</feature>
<dbReference type="NCBIfam" id="TIGR00633">
    <property type="entry name" value="xth"/>
    <property type="match status" value="1"/>
</dbReference>
<comment type="cofactor">
    <cofactor evidence="7">
        <name>Mg(2+)</name>
        <dbReference type="ChEBI" id="CHEBI:18420"/>
    </cofactor>
    <cofactor evidence="7">
        <name>Mn(2+)</name>
        <dbReference type="ChEBI" id="CHEBI:29035"/>
    </cofactor>
    <text evidence="7">Probably binds two magnesium or manganese ions per subunit.</text>
</comment>
<feature type="active site" description="Proton donor/acceptor" evidence="6">
    <location>
        <position position="161"/>
    </location>
</feature>
<proteinExistence type="inferred from homology"/>
<evidence type="ECO:0000256" key="3">
    <source>
        <dbReference type="ARBA" id="ARBA00022723"/>
    </source>
</evidence>
<evidence type="ECO:0000256" key="8">
    <source>
        <dbReference type="PIRSR" id="PIRSR604808-3"/>
    </source>
</evidence>
<keyword evidence="11" id="KW-1185">Reference proteome</keyword>
<dbReference type="PROSITE" id="PS51435">
    <property type="entry name" value="AP_NUCLEASE_F1_4"/>
    <property type="match status" value="1"/>
</dbReference>
<dbReference type="NCBIfam" id="TIGR00195">
    <property type="entry name" value="exoDNase_III"/>
    <property type="match status" value="1"/>
</dbReference>
<feature type="binding site" evidence="7">
    <location>
        <position position="163"/>
    </location>
    <ligand>
        <name>Mg(2+)</name>
        <dbReference type="ChEBI" id="CHEBI:18420"/>
        <label>1</label>
    </ligand>
</feature>
<dbReference type="GO" id="GO:0004519">
    <property type="term" value="F:endonuclease activity"/>
    <property type="evidence" value="ECO:0007669"/>
    <property type="project" value="InterPro"/>
</dbReference>
<dbReference type="GO" id="GO:0046872">
    <property type="term" value="F:metal ion binding"/>
    <property type="evidence" value="ECO:0007669"/>
    <property type="project" value="UniProtKB-KW"/>
</dbReference>
<comment type="cofactor">
    <cofactor evidence="1">
        <name>Mn(2+)</name>
        <dbReference type="ChEBI" id="CHEBI:29035"/>
    </cofactor>
</comment>
<feature type="binding site" evidence="7">
    <location>
        <position position="24"/>
    </location>
    <ligand>
        <name>Mg(2+)</name>
        <dbReference type="ChEBI" id="CHEBI:18420"/>
        <label>1</label>
    </ligand>
</feature>
<dbReference type="SUPFAM" id="SSF56219">
    <property type="entry name" value="DNase I-like"/>
    <property type="match status" value="1"/>
</dbReference>
<dbReference type="InterPro" id="IPR037493">
    <property type="entry name" value="ExoIII-like"/>
</dbReference>
<evidence type="ECO:0000256" key="1">
    <source>
        <dbReference type="ARBA" id="ARBA00001936"/>
    </source>
</evidence>